<dbReference type="InterPro" id="IPR036259">
    <property type="entry name" value="MFS_trans_sf"/>
</dbReference>
<feature type="transmembrane region" description="Helical" evidence="7">
    <location>
        <begin position="320"/>
        <end position="340"/>
    </location>
</feature>
<feature type="transmembrane region" description="Helical" evidence="7">
    <location>
        <begin position="73"/>
        <end position="99"/>
    </location>
</feature>
<dbReference type="RefSeq" id="WP_051796446.1">
    <property type="nucleotide sequence ID" value="NZ_QHKI01000100.1"/>
</dbReference>
<feature type="transmembrane region" description="Helical" evidence="7">
    <location>
        <begin position="223"/>
        <end position="240"/>
    </location>
</feature>
<dbReference type="PROSITE" id="PS50850">
    <property type="entry name" value="MFS"/>
    <property type="match status" value="1"/>
</dbReference>
<dbReference type="OrthoDB" id="9781469at2"/>
<dbReference type="GO" id="GO:0022857">
    <property type="term" value="F:transmembrane transporter activity"/>
    <property type="evidence" value="ECO:0007669"/>
    <property type="project" value="InterPro"/>
</dbReference>
<feature type="transmembrane region" description="Helical" evidence="7">
    <location>
        <begin position="261"/>
        <end position="284"/>
    </location>
</feature>
<feature type="transmembrane region" description="Helical" evidence="7">
    <location>
        <begin position="129"/>
        <end position="148"/>
    </location>
</feature>
<evidence type="ECO:0000256" key="6">
    <source>
        <dbReference type="ARBA" id="ARBA00023136"/>
    </source>
</evidence>
<feature type="transmembrane region" description="Helical" evidence="7">
    <location>
        <begin position="346"/>
        <end position="372"/>
    </location>
</feature>
<dbReference type="GO" id="GO:0005886">
    <property type="term" value="C:plasma membrane"/>
    <property type="evidence" value="ECO:0007669"/>
    <property type="project" value="UniProtKB-SubCell"/>
</dbReference>
<dbReference type="InterPro" id="IPR004638">
    <property type="entry name" value="EmrB-like"/>
</dbReference>
<dbReference type="CDD" id="cd17321">
    <property type="entry name" value="MFS_MMR_MDR_like"/>
    <property type="match status" value="1"/>
</dbReference>
<dbReference type="Proteomes" id="UP000287547">
    <property type="component" value="Unassembled WGS sequence"/>
</dbReference>
<feature type="domain" description="Major facilitator superfamily (MFS) profile" evidence="8">
    <location>
        <begin position="6"/>
        <end position="442"/>
    </location>
</feature>
<evidence type="ECO:0000313" key="10">
    <source>
        <dbReference type="Proteomes" id="UP000287547"/>
    </source>
</evidence>
<feature type="transmembrane region" description="Helical" evidence="7">
    <location>
        <begin position="290"/>
        <end position="313"/>
    </location>
</feature>
<evidence type="ECO:0000256" key="3">
    <source>
        <dbReference type="ARBA" id="ARBA00022475"/>
    </source>
</evidence>
<dbReference type="InterPro" id="IPR020846">
    <property type="entry name" value="MFS_dom"/>
</dbReference>
<dbReference type="EMBL" id="QHKI01000100">
    <property type="protein sequence ID" value="RSM64086.1"/>
    <property type="molecule type" value="Genomic_DNA"/>
</dbReference>
<evidence type="ECO:0000256" key="5">
    <source>
        <dbReference type="ARBA" id="ARBA00022989"/>
    </source>
</evidence>
<keyword evidence="4 7" id="KW-0812">Transmembrane</keyword>
<evidence type="ECO:0000256" key="2">
    <source>
        <dbReference type="ARBA" id="ARBA00022448"/>
    </source>
</evidence>
<organism evidence="9 10">
    <name type="scientific">Kibdelosporangium aridum</name>
    <dbReference type="NCBI Taxonomy" id="2030"/>
    <lineage>
        <taxon>Bacteria</taxon>
        <taxon>Bacillati</taxon>
        <taxon>Actinomycetota</taxon>
        <taxon>Actinomycetes</taxon>
        <taxon>Pseudonocardiales</taxon>
        <taxon>Pseudonocardiaceae</taxon>
        <taxon>Kibdelosporangium</taxon>
    </lineage>
</organism>
<feature type="transmembrane region" description="Helical" evidence="7">
    <location>
        <begin position="105"/>
        <end position="122"/>
    </location>
</feature>
<dbReference type="AlphaFoldDB" id="A0A428Y8Y8"/>
<keyword evidence="2" id="KW-0813">Transport</keyword>
<feature type="transmembrane region" description="Helical" evidence="7">
    <location>
        <begin position="7"/>
        <end position="29"/>
    </location>
</feature>
<comment type="caution">
    <text evidence="9">The sequence shown here is derived from an EMBL/GenBank/DDBJ whole genome shotgun (WGS) entry which is preliminary data.</text>
</comment>
<dbReference type="InterPro" id="IPR011701">
    <property type="entry name" value="MFS"/>
</dbReference>
<evidence type="ECO:0000256" key="4">
    <source>
        <dbReference type="ARBA" id="ARBA00022692"/>
    </source>
</evidence>
<sequence>MGKWSPLVAVCLGGFILLVDVTIVTIALPDMARTLSASLNGLQWVIDAYALALAALVLASGSLADQIGRKRTYLGSLVIFGVASLACGLAPTIEVLVIARAVQGVGGAAMLATTLAIVNVTYHGRDRGIALGIWGVVAGAAAAVGPVAGGLLTEFLGWRWIFLINIPIAIVAIWLTTKVVTESNNPHAKGVDVPGVVTFTAGTGAVTFGLMEAGQHEWGSGRVLGWLVAGLAILVVFVVLQARSANAMLDLKLFRQLSFSVILLAAMAFSFAAFAYTPFMSVWLQQRLGLQPLAAGLVMLPMSAAALVIAGIFGRHMHLVAFRYTLSLGLGVIGLGALLLTTGDSWIVTLPGLAVAGVGVAVTGQALPGAIMATVPHHRAGMASGALNTFRQLGMAVGVAVLGTVVAHAPTFESGLETSYVVSGVVGLVVGVIALAVVTSRNTVHNPKVEQVLGTEA</sequence>
<keyword evidence="5 7" id="KW-1133">Transmembrane helix</keyword>
<feature type="transmembrane region" description="Helical" evidence="7">
    <location>
        <begin position="393"/>
        <end position="412"/>
    </location>
</feature>
<comment type="subcellular location">
    <subcellularLocation>
        <location evidence="1">Cell membrane</location>
        <topology evidence="1">Multi-pass membrane protein</topology>
    </subcellularLocation>
</comment>
<name>A0A428Y8Y8_KIBAR</name>
<evidence type="ECO:0000259" key="8">
    <source>
        <dbReference type="PROSITE" id="PS50850"/>
    </source>
</evidence>
<feature type="transmembrane region" description="Helical" evidence="7">
    <location>
        <begin position="418"/>
        <end position="438"/>
    </location>
</feature>
<evidence type="ECO:0000313" key="9">
    <source>
        <dbReference type="EMBL" id="RSM64086.1"/>
    </source>
</evidence>
<evidence type="ECO:0000256" key="7">
    <source>
        <dbReference type="SAM" id="Phobius"/>
    </source>
</evidence>
<evidence type="ECO:0000256" key="1">
    <source>
        <dbReference type="ARBA" id="ARBA00004651"/>
    </source>
</evidence>
<accession>A0A428Y8Y8</accession>
<protein>
    <submittedName>
        <fullName evidence="9">MFS transporter</fullName>
    </submittedName>
</protein>
<dbReference type="Gene3D" id="1.20.1250.20">
    <property type="entry name" value="MFS general substrate transporter like domains"/>
    <property type="match status" value="1"/>
</dbReference>
<dbReference type="PANTHER" id="PTHR42718">
    <property type="entry name" value="MAJOR FACILITATOR SUPERFAMILY MULTIDRUG TRANSPORTER MFSC"/>
    <property type="match status" value="1"/>
</dbReference>
<feature type="transmembrane region" description="Helical" evidence="7">
    <location>
        <begin position="41"/>
        <end position="61"/>
    </location>
</feature>
<dbReference type="SUPFAM" id="SSF103473">
    <property type="entry name" value="MFS general substrate transporter"/>
    <property type="match status" value="1"/>
</dbReference>
<keyword evidence="3" id="KW-1003">Cell membrane</keyword>
<dbReference type="Gene3D" id="1.20.1720.10">
    <property type="entry name" value="Multidrug resistance protein D"/>
    <property type="match status" value="1"/>
</dbReference>
<proteinExistence type="predicted"/>
<feature type="transmembrane region" description="Helical" evidence="7">
    <location>
        <begin position="193"/>
        <end position="211"/>
    </location>
</feature>
<dbReference type="NCBIfam" id="TIGR00711">
    <property type="entry name" value="efflux_EmrB"/>
    <property type="match status" value="1"/>
</dbReference>
<reference evidence="9 10" key="1">
    <citation type="submission" date="2018-05" db="EMBL/GenBank/DDBJ databases">
        <title>Evolution of GPA BGCs.</title>
        <authorList>
            <person name="Waglechner N."/>
            <person name="Wright G.D."/>
        </authorList>
    </citation>
    <scope>NUCLEOTIDE SEQUENCE [LARGE SCALE GENOMIC DNA]</scope>
    <source>
        <strain evidence="9 10">A82846</strain>
    </source>
</reference>
<dbReference type="PANTHER" id="PTHR42718:SF49">
    <property type="entry name" value="EXPORT PROTEIN"/>
    <property type="match status" value="1"/>
</dbReference>
<keyword evidence="6 7" id="KW-0472">Membrane</keyword>
<gene>
    <name evidence="9" type="ORF">DMH04_51840</name>
</gene>
<feature type="transmembrane region" description="Helical" evidence="7">
    <location>
        <begin position="160"/>
        <end position="181"/>
    </location>
</feature>
<dbReference type="PRINTS" id="PR01036">
    <property type="entry name" value="TCRTETB"/>
</dbReference>
<dbReference type="Pfam" id="PF07690">
    <property type="entry name" value="MFS_1"/>
    <property type="match status" value="1"/>
</dbReference>